<dbReference type="EC" id="2.7.11.1" evidence="1"/>
<keyword evidence="3" id="KW-0808">Transferase</keyword>
<dbReference type="FunFam" id="1.10.510.10:FF:000409">
    <property type="entry name" value="CMGC/SRPK protein kinase"/>
    <property type="match status" value="1"/>
</dbReference>
<dbReference type="EMBL" id="WIQW01000035">
    <property type="protein sequence ID" value="KAF3097040.1"/>
    <property type="molecule type" value="Genomic_DNA"/>
</dbReference>
<dbReference type="PROSITE" id="PS00108">
    <property type="entry name" value="PROTEIN_KINASE_ST"/>
    <property type="match status" value="1"/>
</dbReference>
<dbReference type="AlphaFoldDB" id="A0A7C8NFG2"/>
<keyword evidence="2 12" id="KW-0723">Serine/threonine-protein kinase</keyword>
<name>A0A7C8NFG2_ORBOL</name>
<dbReference type="GO" id="GO:0005737">
    <property type="term" value="C:cytoplasm"/>
    <property type="evidence" value="ECO:0007669"/>
    <property type="project" value="TreeGrafter"/>
</dbReference>
<dbReference type="PROSITE" id="PS50011">
    <property type="entry name" value="PROTEIN_KINASE_DOM"/>
    <property type="match status" value="1"/>
</dbReference>
<evidence type="ECO:0000256" key="6">
    <source>
        <dbReference type="ARBA" id="ARBA00022840"/>
    </source>
</evidence>
<dbReference type="PANTHER" id="PTHR47634:SF9">
    <property type="entry name" value="PROTEIN KINASE DOMAIN-CONTAINING PROTEIN-RELATED"/>
    <property type="match status" value="1"/>
</dbReference>
<accession>A0A7C8NFG2</accession>
<evidence type="ECO:0000313" key="12">
    <source>
        <dbReference type="EMBL" id="KAF3097040.1"/>
    </source>
</evidence>
<dbReference type="InterPro" id="IPR011009">
    <property type="entry name" value="Kinase-like_dom_sf"/>
</dbReference>
<dbReference type="PROSITE" id="PS00107">
    <property type="entry name" value="PROTEIN_KINASE_ATP"/>
    <property type="match status" value="1"/>
</dbReference>
<feature type="region of interest" description="Disordered" evidence="10">
    <location>
        <begin position="326"/>
        <end position="354"/>
    </location>
</feature>
<organism evidence="12 13">
    <name type="scientific">Orbilia oligospora</name>
    <name type="common">Nematode-trapping fungus</name>
    <name type="synonym">Arthrobotrys oligospora</name>
    <dbReference type="NCBI Taxonomy" id="2813651"/>
    <lineage>
        <taxon>Eukaryota</taxon>
        <taxon>Fungi</taxon>
        <taxon>Dikarya</taxon>
        <taxon>Ascomycota</taxon>
        <taxon>Pezizomycotina</taxon>
        <taxon>Orbiliomycetes</taxon>
        <taxon>Orbiliales</taxon>
        <taxon>Orbiliaceae</taxon>
        <taxon>Orbilia</taxon>
    </lineage>
</organism>
<dbReference type="Gene3D" id="3.30.200.20">
    <property type="entry name" value="Phosphorylase Kinase, domain 1"/>
    <property type="match status" value="1"/>
</dbReference>
<dbReference type="FunFam" id="3.30.200.20:FF:000076">
    <property type="entry name" value="CMGC/SRPK protein kinase"/>
    <property type="match status" value="1"/>
</dbReference>
<evidence type="ECO:0000256" key="9">
    <source>
        <dbReference type="PROSITE-ProRule" id="PRU10141"/>
    </source>
</evidence>
<proteinExistence type="predicted"/>
<dbReference type="InterPro" id="IPR000719">
    <property type="entry name" value="Prot_kinase_dom"/>
</dbReference>
<evidence type="ECO:0000256" key="1">
    <source>
        <dbReference type="ARBA" id="ARBA00012513"/>
    </source>
</evidence>
<feature type="compositionally biased region" description="Low complexity" evidence="10">
    <location>
        <begin position="377"/>
        <end position="389"/>
    </location>
</feature>
<evidence type="ECO:0000313" key="13">
    <source>
        <dbReference type="Proteomes" id="UP000475325"/>
    </source>
</evidence>
<dbReference type="GO" id="GO:0005524">
    <property type="term" value="F:ATP binding"/>
    <property type="evidence" value="ECO:0007669"/>
    <property type="project" value="UniProtKB-UniRule"/>
</dbReference>
<evidence type="ECO:0000256" key="10">
    <source>
        <dbReference type="SAM" id="MobiDB-lite"/>
    </source>
</evidence>
<dbReference type="GO" id="GO:0004674">
    <property type="term" value="F:protein serine/threonine kinase activity"/>
    <property type="evidence" value="ECO:0007669"/>
    <property type="project" value="UniProtKB-KW"/>
</dbReference>
<feature type="region of interest" description="Disordered" evidence="10">
    <location>
        <begin position="377"/>
        <end position="399"/>
    </location>
</feature>
<evidence type="ECO:0000256" key="4">
    <source>
        <dbReference type="ARBA" id="ARBA00022741"/>
    </source>
</evidence>
<evidence type="ECO:0000256" key="5">
    <source>
        <dbReference type="ARBA" id="ARBA00022777"/>
    </source>
</evidence>
<dbReference type="Gene3D" id="1.10.510.10">
    <property type="entry name" value="Transferase(Phosphotransferase) domain 1"/>
    <property type="match status" value="1"/>
</dbReference>
<dbReference type="SUPFAM" id="SSF56112">
    <property type="entry name" value="Protein kinase-like (PK-like)"/>
    <property type="match status" value="1"/>
</dbReference>
<dbReference type="CDD" id="cd14136">
    <property type="entry name" value="STKc_SRPK"/>
    <property type="match status" value="1"/>
</dbReference>
<comment type="caution">
    <text evidence="12">The sequence shown here is derived from an EMBL/GenBank/DDBJ whole genome shotgun (WGS) entry which is preliminary data.</text>
</comment>
<feature type="compositionally biased region" description="Basic and acidic residues" evidence="10">
    <location>
        <begin position="326"/>
        <end position="338"/>
    </location>
</feature>
<comment type="catalytic activity">
    <reaction evidence="7">
        <text>L-threonyl-[protein] + ATP = O-phospho-L-threonyl-[protein] + ADP + H(+)</text>
        <dbReference type="Rhea" id="RHEA:46608"/>
        <dbReference type="Rhea" id="RHEA-COMP:11060"/>
        <dbReference type="Rhea" id="RHEA-COMP:11605"/>
        <dbReference type="ChEBI" id="CHEBI:15378"/>
        <dbReference type="ChEBI" id="CHEBI:30013"/>
        <dbReference type="ChEBI" id="CHEBI:30616"/>
        <dbReference type="ChEBI" id="CHEBI:61977"/>
        <dbReference type="ChEBI" id="CHEBI:456216"/>
        <dbReference type="EC" id="2.7.11.1"/>
    </reaction>
</comment>
<keyword evidence="5 12" id="KW-0418">Kinase</keyword>
<evidence type="ECO:0000259" key="11">
    <source>
        <dbReference type="PROSITE" id="PS50011"/>
    </source>
</evidence>
<dbReference type="PANTHER" id="PTHR47634">
    <property type="entry name" value="PROTEIN KINASE DOMAIN-CONTAINING PROTEIN-RELATED"/>
    <property type="match status" value="1"/>
</dbReference>
<gene>
    <name evidence="12" type="primary">DSK1</name>
    <name evidence="12" type="ORF">TWF102_006479</name>
</gene>
<evidence type="ECO:0000256" key="2">
    <source>
        <dbReference type="ARBA" id="ARBA00022527"/>
    </source>
</evidence>
<sequence length="630" mass="70168">MLLYNVPYQNAYFYTLLKSHIVLPVAIEPGTQNVGTRGSANSSRSPISALRSHFYTTMSLSLPVCPGLASIVAPGVLNFSLAIPPPAITYTDIMRNKKRTLAEPSDAPPSQKAYTTTAAAPESQARQQSDDSEEENEVTADEEDFEDYCKGGYHPVEVGEQFKDGKYTVIRKLGWGHFSTVWLSRDNETGRHVALKVVRSAAHYTETALDEIKLLQKIVTAKPDHPGRQFVVSLLDSFEHKGPNGTHVCMVFEVLGENLLGLIKKWNHRGIPMQLVKQITKQVLLGLDYLHRECGIIHTDLKPENVLIEIGDVESIVRLVEGDTAKVNGDKTKPERPSNRRRRRTLITGSQPLPSPVATTFGSNPFFVPKSKTHSHSSLSTFMDSSDSSTHLDPESANKAREKTAELLTGAISGINLEKAADESENTQETPFPNDMIKVKIADLGNACWTNHHFTNDIQTRQYRSPEVILGAKWGASTDTWSMACMVFELITGDYLFDPQQGTKYGKDDDHIAQIIELCGNFPRHLCMAGKWSIEIFNRKGELRNIHRLRHWALPDVLREKYHFSEKDANEISDFLLPMLELNPEKRANAGGMTGHAFLVDAKGLETLKLDIPVGSRGGIEGWSSEVKKR</sequence>
<dbReference type="InterPro" id="IPR017441">
    <property type="entry name" value="Protein_kinase_ATP_BS"/>
</dbReference>
<feature type="region of interest" description="Disordered" evidence="10">
    <location>
        <begin position="101"/>
        <end position="144"/>
    </location>
</feature>
<dbReference type="GO" id="GO:0005634">
    <property type="term" value="C:nucleus"/>
    <property type="evidence" value="ECO:0007669"/>
    <property type="project" value="TreeGrafter"/>
</dbReference>
<dbReference type="InterPro" id="IPR008271">
    <property type="entry name" value="Ser/Thr_kinase_AS"/>
</dbReference>
<keyword evidence="6 9" id="KW-0067">ATP-binding</keyword>
<dbReference type="GO" id="GO:0000245">
    <property type="term" value="P:spliceosomal complex assembly"/>
    <property type="evidence" value="ECO:0007669"/>
    <property type="project" value="TreeGrafter"/>
</dbReference>
<evidence type="ECO:0000256" key="8">
    <source>
        <dbReference type="ARBA" id="ARBA00048679"/>
    </source>
</evidence>
<dbReference type="SMART" id="SM00220">
    <property type="entry name" value="S_TKc"/>
    <property type="match status" value="1"/>
</dbReference>
<dbReference type="Proteomes" id="UP000475325">
    <property type="component" value="Unassembled WGS sequence"/>
</dbReference>
<feature type="domain" description="Protein kinase" evidence="11">
    <location>
        <begin position="167"/>
        <end position="599"/>
    </location>
</feature>
<evidence type="ECO:0000256" key="3">
    <source>
        <dbReference type="ARBA" id="ARBA00022679"/>
    </source>
</evidence>
<evidence type="ECO:0000256" key="7">
    <source>
        <dbReference type="ARBA" id="ARBA00047899"/>
    </source>
</evidence>
<feature type="compositionally biased region" description="Basic and acidic residues" evidence="10">
    <location>
        <begin position="390"/>
        <end position="399"/>
    </location>
</feature>
<feature type="binding site" evidence="9">
    <location>
        <position position="196"/>
    </location>
    <ligand>
        <name>ATP</name>
        <dbReference type="ChEBI" id="CHEBI:30616"/>
    </ligand>
</feature>
<keyword evidence="4 9" id="KW-0547">Nucleotide-binding</keyword>
<feature type="compositionally biased region" description="Acidic residues" evidence="10">
    <location>
        <begin position="130"/>
        <end position="144"/>
    </location>
</feature>
<reference evidence="12 13" key="1">
    <citation type="submission" date="2019-06" db="EMBL/GenBank/DDBJ databases">
        <authorList>
            <person name="Palmer J.M."/>
        </authorList>
    </citation>
    <scope>NUCLEOTIDE SEQUENCE [LARGE SCALE GENOMIC DNA]</scope>
    <source>
        <strain evidence="12 13">TWF102</strain>
    </source>
</reference>
<dbReference type="InterPro" id="IPR051334">
    <property type="entry name" value="SRPK"/>
</dbReference>
<dbReference type="GO" id="GO:0050684">
    <property type="term" value="P:regulation of mRNA processing"/>
    <property type="evidence" value="ECO:0007669"/>
    <property type="project" value="TreeGrafter"/>
</dbReference>
<comment type="catalytic activity">
    <reaction evidence="8">
        <text>L-seryl-[protein] + ATP = O-phospho-L-seryl-[protein] + ADP + H(+)</text>
        <dbReference type="Rhea" id="RHEA:17989"/>
        <dbReference type="Rhea" id="RHEA-COMP:9863"/>
        <dbReference type="Rhea" id="RHEA-COMP:11604"/>
        <dbReference type="ChEBI" id="CHEBI:15378"/>
        <dbReference type="ChEBI" id="CHEBI:29999"/>
        <dbReference type="ChEBI" id="CHEBI:30616"/>
        <dbReference type="ChEBI" id="CHEBI:83421"/>
        <dbReference type="ChEBI" id="CHEBI:456216"/>
        <dbReference type="EC" id="2.7.11.1"/>
    </reaction>
</comment>
<dbReference type="Pfam" id="PF00069">
    <property type="entry name" value="Pkinase"/>
    <property type="match status" value="2"/>
</dbReference>
<protein>
    <recommendedName>
        <fullName evidence="1">non-specific serine/threonine protein kinase</fullName>
        <ecNumber evidence="1">2.7.11.1</ecNumber>
    </recommendedName>
</protein>